<name>A0ABN0WTM3_9ACTN</name>
<proteinExistence type="predicted"/>
<evidence type="ECO:0000313" key="2">
    <source>
        <dbReference type="EMBL" id="GAA0345665.1"/>
    </source>
</evidence>
<evidence type="ECO:0000256" key="1">
    <source>
        <dbReference type="SAM" id="MobiDB-lite"/>
    </source>
</evidence>
<organism evidence="2 3">
    <name type="scientific">Streptomyces blastmyceticus</name>
    <dbReference type="NCBI Taxonomy" id="68180"/>
    <lineage>
        <taxon>Bacteria</taxon>
        <taxon>Bacillati</taxon>
        <taxon>Actinomycetota</taxon>
        <taxon>Actinomycetes</taxon>
        <taxon>Kitasatosporales</taxon>
        <taxon>Streptomycetaceae</taxon>
        <taxon>Streptomyces</taxon>
    </lineage>
</organism>
<comment type="caution">
    <text evidence="2">The sequence shown here is derived from an EMBL/GenBank/DDBJ whole genome shotgun (WGS) entry which is preliminary data.</text>
</comment>
<protein>
    <submittedName>
        <fullName evidence="2">Uncharacterized protein</fullName>
    </submittedName>
</protein>
<dbReference type="EMBL" id="BAAABW010000013">
    <property type="protein sequence ID" value="GAA0345665.1"/>
    <property type="molecule type" value="Genomic_DNA"/>
</dbReference>
<reference evidence="2 3" key="1">
    <citation type="journal article" date="2019" name="Int. J. Syst. Evol. Microbiol.">
        <title>The Global Catalogue of Microorganisms (GCM) 10K type strain sequencing project: providing services to taxonomists for standard genome sequencing and annotation.</title>
        <authorList>
            <consortium name="The Broad Institute Genomics Platform"/>
            <consortium name="The Broad Institute Genome Sequencing Center for Infectious Disease"/>
            <person name="Wu L."/>
            <person name="Ma J."/>
        </authorList>
    </citation>
    <scope>NUCLEOTIDE SEQUENCE [LARGE SCALE GENOMIC DNA]</scope>
    <source>
        <strain evidence="2 3">JCM 4565</strain>
    </source>
</reference>
<accession>A0ABN0WTM3</accession>
<feature type="compositionally biased region" description="Pro residues" evidence="1">
    <location>
        <begin position="101"/>
        <end position="112"/>
    </location>
</feature>
<evidence type="ECO:0000313" key="3">
    <source>
        <dbReference type="Proteomes" id="UP001500063"/>
    </source>
</evidence>
<dbReference type="RefSeq" id="WP_344117629.1">
    <property type="nucleotide sequence ID" value="NZ_BAAABW010000013.1"/>
</dbReference>
<dbReference type="Proteomes" id="UP001500063">
    <property type="component" value="Unassembled WGS sequence"/>
</dbReference>
<feature type="region of interest" description="Disordered" evidence="1">
    <location>
        <begin position="91"/>
        <end position="112"/>
    </location>
</feature>
<sequence length="112" mass="12541">MTNDYPFVDGKNLAWDLAGFGADDWLKVSIPLTREQIIDVRHLFDLGDDEWMMGGEYPVAPDIWGPMHAALGSIDFQEGLEYFLGARQDLPDGQFWRPSPDTDPLPGPIPPP</sequence>
<gene>
    <name evidence="2" type="ORF">GCM10010319_22500</name>
</gene>
<keyword evidence="3" id="KW-1185">Reference proteome</keyword>